<proteinExistence type="predicted"/>
<comment type="caution">
    <text evidence="2">The sequence shown here is derived from an EMBL/GenBank/DDBJ whole genome shotgun (WGS) entry which is preliminary data.</text>
</comment>
<dbReference type="AlphaFoldDB" id="A0AAE0ZVM8"/>
<dbReference type="EMBL" id="JAWDGP010003240">
    <property type="protein sequence ID" value="KAK3776197.1"/>
    <property type="molecule type" value="Genomic_DNA"/>
</dbReference>
<keyword evidence="3" id="KW-1185">Reference proteome</keyword>
<feature type="region of interest" description="Disordered" evidence="1">
    <location>
        <begin position="1"/>
        <end position="24"/>
    </location>
</feature>
<organism evidence="2 3">
    <name type="scientific">Elysia crispata</name>
    <name type="common">lettuce slug</name>
    <dbReference type="NCBI Taxonomy" id="231223"/>
    <lineage>
        <taxon>Eukaryota</taxon>
        <taxon>Metazoa</taxon>
        <taxon>Spiralia</taxon>
        <taxon>Lophotrochozoa</taxon>
        <taxon>Mollusca</taxon>
        <taxon>Gastropoda</taxon>
        <taxon>Heterobranchia</taxon>
        <taxon>Euthyneura</taxon>
        <taxon>Panpulmonata</taxon>
        <taxon>Sacoglossa</taxon>
        <taxon>Placobranchoidea</taxon>
        <taxon>Plakobranchidae</taxon>
        <taxon>Elysia</taxon>
    </lineage>
</organism>
<evidence type="ECO:0000313" key="2">
    <source>
        <dbReference type="EMBL" id="KAK3776197.1"/>
    </source>
</evidence>
<dbReference type="Proteomes" id="UP001283361">
    <property type="component" value="Unassembled WGS sequence"/>
</dbReference>
<sequence length="126" mass="13715">MLPNVASRSSVKKRFPSGSPSRAAEDAKMWMEWKHDFRATVITVNRSMSRSAGSRLYSHGGVTLRSTTSHWLHASSASDLWGQPSATCDQLRVVITYTRGAGQGEARWCAAPPLPSPLAEPQSVTC</sequence>
<accession>A0AAE0ZVM8</accession>
<reference evidence="2" key="1">
    <citation type="journal article" date="2023" name="G3 (Bethesda)">
        <title>A reference genome for the long-term kleptoplast-retaining sea slug Elysia crispata morphotype clarki.</title>
        <authorList>
            <person name="Eastman K.E."/>
            <person name="Pendleton A.L."/>
            <person name="Shaikh M.A."/>
            <person name="Suttiyut T."/>
            <person name="Ogas R."/>
            <person name="Tomko P."/>
            <person name="Gavelis G."/>
            <person name="Widhalm J.R."/>
            <person name="Wisecaver J.H."/>
        </authorList>
    </citation>
    <scope>NUCLEOTIDE SEQUENCE</scope>
    <source>
        <strain evidence="2">ECLA1</strain>
    </source>
</reference>
<protein>
    <submittedName>
        <fullName evidence="2">Uncharacterized protein</fullName>
    </submittedName>
</protein>
<evidence type="ECO:0000313" key="3">
    <source>
        <dbReference type="Proteomes" id="UP001283361"/>
    </source>
</evidence>
<name>A0AAE0ZVM8_9GAST</name>
<gene>
    <name evidence="2" type="ORF">RRG08_008687</name>
</gene>
<evidence type="ECO:0000256" key="1">
    <source>
        <dbReference type="SAM" id="MobiDB-lite"/>
    </source>
</evidence>